<evidence type="ECO:0000313" key="2">
    <source>
        <dbReference type="Proteomes" id="UP000275461"/>
    </source>
</evidence>
<dbReference type="EMBL" id="RCDA01000004">
    <property type="protein sequence ID" value="RLK47094.1"/>
    <property type="molecule type" value="Genomic_DNA"/>
</dbReference>
<comment type="caution">
    <text evidence="1">The sequence shown here is derived from an EMBL/GenBank/DDBJ whole genome shotgun (WGS) entry which is preliminary data.</text>
</comment>
<dbReference type="InterPro" id="IPR022584">
    <property type="entry name" value="DUF2937"/>
</dbReference>
<reference evidence="1 2" key="1">
    <citation type="submission" date="2018-10" db="EMBL/GenBank/DDBJ databases">
        <title>Genomic Encyclopedia of Type Strains, Phase IV (KMG-IV): sequencing the most valuable type-strain genomes for metagenomic binning, comparative biology and taxonomic classification.</title>
        <authorList>
            <person name="Goeker M."/>
        </authorList>
    </citation>
    <scope>NUCLEOTIDE SEQUENCE [LARGE SCALE GENOMIC DNA]</scope>
    <source>
        <strain evidence="1 2">DSM 12769</strain>
    </source>
</reference>
<accession>A0A498BSY8</accession>
<proteinExistence type="predicted"/>
<name>A0A498BSY8_9GAMM</name>
<organism evidence="1 2">
    <name type="scientific">Alkalispirillum mobile</name>
    <dbReference type="NCBI Taxonomy" id="85925"/>
    <lineage>
        <taxon>Bacteria</taxon>
        <taxon>Pseudomonadati</taxon>
        <taxon>Pseudomonadota</taxon>
        <taxon>Gammaproteobacteria</taxon>
        <taxon>Chromatiales</taxon>
        <taxon>Ectothiorhodospiraceae</taxon>
        <taxon>Alkalispirillum</taxon>
    </lineage>
</organism>
<sequence length="173" mass="19082">MSLFTAYLRLLLFFAAALVGVQVPGFVDQYGQSLEARYEESGRSLAAFQRDADRYFDGDMARLIAHYRESDDPVFQDGGGGIHALHERHRELDEALNAFRQGLPHAYWQALVAPAADVREQAWRSYSYVIKLSPTAIALGAGVGMLVALIGEALARSCYGLACLLRRRTGTAQ</sequence>
<keyword evidence="2" id="KW-1185">Reference proteome</keyword>
<dbReference type="Proteomes" id="UP000275461">
    <property type="component" value="Unassembled WGS sequence"/>
</dbReference>
<evidence type="ECO:0000313" key="1">
    <source>
        <dbReference type="EMBL" id="RLK47094.1"/>
    </source>
</evidence>
<gene>
    <name evidence="1" type="ORF">DFR31_2412</name>
</gene>
<dbReference type="InterPro" id="IPR016917">
    <property type="entry name" value="UCP029393"/>
</dbReference>
<dbReference type="PIRSF" id="PIRSF029393">
    <property type="entry name" value="UCP029393"/>
    <property type="match status" value="1"/>
</dbReference>
<dbReference type="RefSeq" id="WP_121442925.1">
    <property type="nucleotide sequence ID" value="NZ_RCDA01000004.1"/>
</dbReference>
<dbReference type="OrthoDB" id="7021410at2"/>
<dbReference type="Pfam" id="PF11157">
    <property type="entry name" value="DUF2937"/>
    <property type="match status" value="1"/>
</dbReference>
<dbReference type="AlphaFoldDB" id="A0A498BSY8"/>
<protein>
    <submittedName>
        <fullName evidence="1">DUF2937 family protein</fullName>
    </submittedName>
</protein>